<name>A0A2T4PXH9_STAWA</name>
<gene>
    <name evidence="2" type="ORF">BU085_12130</name>
</gene>
<sequence>MAEFIAAIIGGILSLIGTFSAIFLQFKNQKKEKDEEYHNDLVSMIDIITYKAAKVRNNELNFKNANYSKENTIEIYTDIEQDFKSLDYQIQDLITMMSHHIDRSNTAIQELLSYYEPFERQFNKFKVAYKIYNQRYEDEAFDKNAIAFSKIKLDQSIEKFVNNMKKFAKENYNHEIYEPNLNKIIDKNEAINVQKYKKS</sequence>
<keyword evidence="1" id="KW-1133">Transmembrane helix</keyword>
<protein>
    <submittedName>
        <fullName evidence="2">Type I secretion system protein</fullName>
    </submittedName>
</protein>
<keyword evidence="1" id="KW-0812">Transmembrane</keyword>
<dbReference type="EMBL" id="PZEV01000072">
    <property type="protein sequence ID" value="PTI49418.1"/>
    <property type="molecule type" value="Genomic_DNA"/>
</dbReference>
<dbReference type="RefSeq" id="WP_107533203.1">
    <property type="nucleotide sequence ID" value="NZ_JALCYD010000004.1"/>
</dbReference>
<organism evidence="2 3">
    <name type="scientific">Staphylococcus warneri</name>
    <dbReference type="NCBI Taxonomy" id="1292"/>
    <lineage>
        <taxon>Bacteria</taxon>
        <taxon>Bacillati</taxon>
        <taxon>Bacillota</taxon>
        <taxon>Bacilli</taxon>
        <taxon>Bacillales</taxon>
        <taxon>Staphylococcaceae</taxon>
        <taxon>Staphylococcus</taxon>
    </lineage>
</organism>
<accession>A0A2T4PXH9</accession>
<feature type="transmembrane region" description="Helical" evidence="1">
    <location>
        <begin position="6"/>
        <end position="24"/>
    </location>
</feature>
<comment type="caution">
    <text evidence="2">The sequence shown here is derived from an EMBL/GenBank/DDBJ whole genome shotgun (WGS) entry which is preliminary data.</text>
</comment>
<reference evidence="2 3" key="1">
    <citation type="journal article" date="2016" name="Front. Microbiol.">
        <title>Comprehensive Phylogenetic Analysis of Bovine Non-aureus Staphylococci Species Based on Whole-Genome Sequencing.</title>
        <authorList>
            <person name="Naushad S."/>
            <person name="Barkema H.W."/>
            <person name="Luby C."/>
            <person name="Condas L.A."/>
            <person name="Nobrega D.B."/>
            <person name="Carson D.A."/>
            <person name="De Buck J."/>
        </authorList>
    </citation>
    <scope>NUCLEOTIDE SEQUENCE [LARGE SCALE GENOMIC DNA]</scope>
    <source>
        <strain evidence="2 3">SNUC 2993</strain>
    </source>
</reference>
<keyword evidence="1" id="KW-0472">Membrane</keyword>
<evidence type="ECO:0000256" key="1">
    <source>
        <dbReference type="SAM" id="Phobius"/>
    </source>
</evidence>
<dbReference type="AlphaFoldDB" id="A0A2T4PXH9"/>
<dbReference type="Proteomes" id="UP000240717">
    <property type="component" value="Unassembled WGS sequence"/>
</dbReference>
<evidence type="ECO:0000313" key="2">
    <source>
        <dbReference type="EMBL" id="PTI49418.1"/>
    </source>
</evidence>
<evidence type="ECO:0000313" key="3">
    <source>
        <dbReference type="Proteomes" id="UP000240717"/>
    </source>
</evidence>
<proteinExistence type="predicted"/>